<dbReference type="InParanoid" id="B4J5K4"/>
<evidence type="ECO:0000256" key="2">
    <source>
        <dbReference type="SAM" id="SignalP"/>
    </source>
</evidence>
<protein>
    <submittedName>
        <fullName evidence="3">GH21070</fullName>
    </submittedName>
</protein>
<keyword evidence="2" id="KW-0732">Signal</keyword>
<dbReference type="HOGENOM" id="CLU_2870035_0_0_1"/>
<dbReference type="OrthoDB" id="7850048at2759"/>
<dbReference type="AlphaFoldDB" id="B4J5K4"/>
<dbReference type="KEGG" id="dgr:6559881"/>
<dbReference type="eggNOG" id="ENOG502TCJY">
    <property type="taxonomic scope" value="Eukaryota"/>
</dbReference>
<dbReference type="PhylomeDB" id="B4J5K4"/>
<organism evidence="4">
    <name type="scientific">Drosophila grimshawi</name>
    <name type="common">Hawaiian fruit fly</name>
    <name type="synonym">Idiomyia grimshawi</name>
    <dbReference type="NCBI Taxonomy" id="7222"/>
    <lineage>
        <taxon>Eukaryota</taxon>
        <taxon>Metazoa</taxon>
        <taxon>Ecdysozoa</taxon>
        <taxon>Arthropoda</taxon>
        <taxon>Hexapoda</taxon>
        <taxon>Insecta</taxon>
        <taxon>Pterygota</taxon>
        <taxon>Neoptera</taxon>
        <taxon>Endopterygota</taxon>
        <taxon>Diptera</taxon>
        <taxon>Brachycera</taxon>
        <taxon>Muscomorpha</taxon>
        <taxon>Ephydroidea</taxon>
        <taxon>Drosophilidae</taxon>
        <taxon>Drosophila</taxon>
        <taxon>Hawaiian Drosophila</taxon>
    </lineage>
</organism>
<accession>B4J5K4</accession>
<gene>
    <name evidence="3" type="primary">Dgri\GH21070</name>
    <name evidence="3" type="ORF">Dgri_GH21070</name>
</gene>
<feature type="signal peptide" evidence="2">
    <location>
        <begin position="1"/>
        <end position="23"/>
    </location>
</feature>
<dbReference type="Proteomes" id="UP000001070">
    <property type="component" value="Unassembled WGS sequence"/>
</dbReference>
<feature type="region of interest" description="Disordered" evidence="1">
    <location>
        <begin position="28"/>
        <end position="63"/>
    </location>
</feature>
<evidence type="ECO:0000256" key="1">
    <source>
        <dbReference type="SAM" id="MobiDB-lite"/>
    </source>
</evidence>
<name>B4J5K4_DROGR</name>
<reference evidence="3 4" key="1">
    <citation type="journal article" date="2007" name="Nature">
        <title>Evolution of genes and genomes on the Drosophila phylogeny.</title>
        <authorList>
            <consortium name="Drosophila 12 Genomes Consortium"/>
            <person name="Clark A.G."/>
            <person name="Eisen M.B."/>
            <person name="Smith D.R."/>
            <person name="Bergman C.M."/>
            <person name="Oliver B."/>
            <person name="Markow T.A."/>
            <person name="Kaufman T.C."/>
            <person name="Kellis M."/>
            <person name="Gelbart W."/>
            <person name="Iyer V.N."/>
            <person name="Pollard D.A."/>
            <person name="Sackton T.B."/>
            <person name="Larracuente A.M."/>
            <person name="Singh N.D."/>
            <person name="Abad J.P."/>
            <person name="Abt D.N."/>
            <person name="Adryan B."/>
            <person name="Aguade M."/>
            <person name="Akashi H."/>
            <person name="Anderson W.W."/>
            <person name="Aquadro C.F."/>
            <person name="Ardell D.H."/>
            <person name="Arguello R."/>
            <person name="Artieri C.G."/>
            <person name="Barbash D.A."/>
            <person name="Barker D."/>
            <person name="Barsanti P."/>
            <person name="Batterham P."/>
            <person name="Batzoglou S."/>
            <person name="Begun D."/>
            <person name="Bhutkar A."/>
            <person name="Blanco E."/>
            <person name="Bosak S.A."/>
            <person name="Bradley R.K."/>
            <person name="Brand A.D."/>
            <person name="Brent M.R."/>
            <person name="Brooks A.N."/>
            <person name="Brown R.H."/>
            <person name="Butlin R.K."/>
            <person name="Caggese C."/>
            <person name="Calvi B.R."/>
            <person name="Bernardo de Carvalho A."/>
            <person name="Caspi A."/>
            <person name="Castrezana S."/>
            <person name="Celniker S.E."/>
            <person name="Chang J.L."/>
            <person name="Chapple C."/>
            <person name="Chatterji S."/>
            <person name="Chinwalla A."/>
            <person name="Civetta A."/>
            <person name="Clifton S.W."/>
            <person name="Comeron J.M."/>
            <person name="Costello J.C."/>
            <person name="Coyne J.A."/>
            <person name="Daub J."/>
            <person name="David R.G."/>
            <person name="Delcher A.L."/>
            <person name="Delehaunty K."/>
            <person name="Do C.B."/>
            <person name="Ebling H."/>
            <person name="Edwards K."/>
            <person name="Eickbush T."/>
            <person name="Evans J.D."/>
            <person name="Filipski A."/>
            <person name="Findeiss S."/>
            <person name="Freyhult E."/>
            <person name="Fulton L."/>
            <person name="Fulton R."/>
            <person name="Garcia A.C."/>
            <person name="Gardiner A."/>
            <person name="Garfield D.A."/>
            <person name="Garvin B.E."/>
            <person name="Gibson G."/>
            <person name="Gilbert D."/>
            <person name="Gnerre S."/>
            <person name="Godfrey J."/>
            <person name="Good R."/>
            <person name="Gotea V."/>
            <person name="Gravely B."/>
            <person name="Greenberg A.J."/>
            <person name="Griffiths-Jones S."/>
            <person name="Gross S."/>
            <person name="Guigo R."/>
            <person name="Gustafson E.A."/>
            <person name="Haerty W."/>
            <person name="Hahn M.W."/>
            <person name="Halligan D.L."/>
            <person name="Halpern A.L."/>
            <person name="Halter G.M."/>
            <person name="Han M.V."/>
            <person name="Heger A."/>
            <person name="Hillier L."/>
            <person name="Hinrichs A.S."/>
            <person name="Holmes I."/>
            <person name="Hoskins R.A."/>
            <person name="Hubisz M.J."/>
            <person name="Hultmark D."/>
            <person name="Huntley M.A."/>
            <person name="Jaffe D.B."/>
            <person name="Jagadeeshan S."/>
            <person name="Jeck W.R."/>
            <person name="Johnson J."/>
            <person name="Jones C.D."/>
            <person name="Jordan W.C."/>
            <person name="Karpen G.H."/>
            <person name="Kataoka E."/>
            <person name="Keightley P.D."/>
            <person name="Kheradpour P."/>
            <person name="Kirkness E.F."/>
            <person name="Koerich L.B."/>
            <person name="Kristiansen K."/>
            <person name="Kudrna D."/>
            <person name="Kulathinal R.J."/>
            <person name="Kumar S."/>
            <person name="Kwok R."/>
            <person name="Lander E."/>
            <person name="Langley C.H."/>
            <person name="Lapoint R."/>
            <person name="Lazzaro B.P."/>
            <person name="Lee S.J."/>
            <person name="Levesque L."/>
            <person name="Li R."/>
            <person name="Lin C.F."/>
            <person name="Lin M.F."/>
            <person name="Lindblad-Toh K."/>
            <person name="Llopart A."/>
            <person name="Long M."/>
            <person name="Low L."/>
            <person name="Lozovsky E."/>
            <person name="Lu J."/>
            <person name="Luo M."/>
            <person name="Machado C.A."/>
            <person name="Makalowski W."/>
            <person name="Marzo M."/>
            <person name="Matsuda M."/>
            <person name="Matzkin L."/>
            <person name="McAllister B."/>
            <person name="McBride C.S."/>
            <person name="McKernan B."/>
            <person name="McKernan K."/>
            <person name="Mendez-Lago M."/>
            <person name="Minx P."/>
            <person name="Mollenhauer M.U."/>
            <person name="Montooth K."/>
            <person name="Mount S.M."/>
            <person name="Mu X."/>
            <person name="Myers E."/>
            <person name="Negre B."/>
            <person name="Newfeld S."/>
            <person name="Nielsen R."/>
            <person name="Noor M.A."/>
            <person name="O'Grady P."/>
            <person name="Pachter L."/>
            <person name="Papaceit M."/>
            <person name="Parisi M.J."/>
            <person name="Parisi M."/>
            <person name="Parts L."/>
            <person name="Pedersen J.S."/>
            <person name="Pesole G."/>
            <person name="Phillippy A.M."/>
            <person name="Ponting C.P."/>
            <person name="Pop M."/>
            <person name="Porcelli D."/>
            <person name="Powell J.R."/>
            <person name="Prohaska S."/>
            <person name="Pruitt K."/>
            <person name="Puig M."/>
            <person name="Quesneville H."/>
            <person name="Ram K.R."/>
            <person name="Rand D."/>
            <person name="Rasmussen M.D."/>
            <person name="Reed L.K."/>
            <person name="Reenan R."/>
            <person name="Reily A."/>
            <person name="Remington K.A."/>
            <person name="Rieger T.T."/>
            <person name="Ritchie M.G."/>
            <person name="Robin C."/>
            <person name="Rogers Y.H."/>
            <person name="Rohde C."/>
            <person name="Rozas J."/>
            <person name="Rubenfield M.J."/>
            <person name="Ruiz A."/>
            <person name="Russo S."/>
            <person name="Salzberg S.L."/>
            <person name="Sanchez-Gracia A."/>
            <person name="Saranga D.J."/>
            <person name="Sato H."/>
            <person name="Schaeffer S.W."/>
            <person name="Schatz M.C."/>
            <person name="Schlenke T."/>
            <person name="Schwartz R."/>
            <person name="Segarra C."/>
            <person name="Singh R.S."/>
            <person name="Sirot L."/>
            <person name="Sirota M."/>
            <person name="Sisneros N.B."/>
            <person name="Smith C.D."/>
            <person name="Smith T.F."/>
            <person name="Spieth J."/>
            <person name="Stage D.E."/>
            <person name="Stark A."/>
            <person name="Stephan W."/>
            <person name="Strausberg R.L."/>
            <person name="Strempel S."/>
            <person name="Sturgill D."/>
            <person name="Sutton G."/>
            <person name="Sutton G.G."/>
            <person name="Tao W."/>
            <person name="Teichmann S."/>
            <person name="Tobari Y.N."/>
            <person name="Tomimura Y."/>
            <person name="Tsolas J.M."/>
            <person name="Valente V.L."/>
            <person name="Venter E."/>
            <person name="Venter J.C."/>
            <person name="Vicario S."/>
            <person name="Vieira F.G."/>
            <person name="Vilella A.J."/>
            <person name="Villasante A."/>
            <person name="Walenz B."/>
            <person name="Wang J."/>
            <person name="Wasserman M."/>
            <person name="Watts T."/>
            <person name="Wilson D."/>
            <person name="Wilson R.K."/>
            <person name="Wing R.A."/>
            <person name="Wolfner M.F."/>
            <person name="Wong A."/>
            <person name="Wong G.K."/>
            <person name="Wu C.I."/>
            <person name="Wu G."/>
            <person name="Yamamoto D."/>
            <person name="Yang H.P."/>
            <person name="Yang S.P."/>
            <person name="Yorke J.A."/>
            <person name="Yoshida K."/>
            <person name="Zdobnov E."/>
            <person name="Zhang P."/>
            <person name="Zhang Y."/>
            <person name="Zimin A.V."/>
            <person name="Baldwin J."/>
            <person name="Abdouelleil A."/>
            <person name="Abdulkadir J."/>
            <person name="Abebe A."/>
            <person name="Abera B."/>
            <person name="Abreu J."/>
            <person name="Acer S.C."/>
            <person name="Aftuck L."/>
            <person name="Alexander A."/>
            <person name="An P."/>
            <person name="Anderson E."/>
            <person name="Anderson S."/>
            <person name="Arachi H."/>
            <person name="Azer M."/>
            <person name="Bachantsang P."/>
            <person name="Barry A."/>
            <person name="Bayul T."/>
            <person name="Berlin A."/>
            <person name="Bessette D."/>
            <person name="Bloom T."/>
            <person name="Blye J."/>
            <person name="Boguslavskiy L."/>
            <person name="Bonnet C."/>
            <person name="Boukhgalter B."/>
            <person name="Bourzgui I."/>
            <person name="Brown A."/>
            <person name="Cahill P."/>
            <person name="Channer S."/>
            <person name="Cheshatsang Y."/>
            <person name="Chuda L."/>
            <person name="Citroen M."/>
            <person name="Collymore A."/>
            <person name="Cooke P."/>
            <person name="Costello M."/>
            <person name="D'Aco K."/>
            <person name="Daza R."/>
            <person name="De Haan G."/>
            <person name="DeGray S."/>
            <person name="DeMaso C."/>
            <person name="Dhargay N."/>
            <person name="Dooley K."/>
            <person name="Dooley E."/>
            <person name="Doricent M."/>
            <person name="Dorje P."/>
            <person name="Dorjee K."/>
            <person name="Dupes A."/>
            <person name="Elong R."/>
            <person name="Falk J."/>
            <person name="Farina A."/>
            <person name="Faro S."/>
            <person name="Ferguson D."/>
            <person name="Fisher S."/>
            <person name="Foley C.D."/>
            <person name="Franke A."/>
            <person name="Friedrich D."/>
            <person name="Gadbois L."/>
            <person name="Gearin G."/>
            <person name="Gearin C.R."/>
            <person name="Giannoukos G."/>
            <person name="Goode T."/>
            <person name="Graham J."/>
            <person name="Grandbois E."/>
            <person name="Grewal S."/>
            <person name="Gyaltsen K."/>
            <person name="Hafez N."/>
            <person name="Hagos B."/>
            <person name="Hall J."/>
            <person name="Henson C."/>
            <person name="Hollinger A."/>
            <person name="Honan T."/>
            <person name="Huard M.D."/>
            <person name="Hughes L."/>
            <person name="Hurhula B."/>
            <person name="Husby M.E."/>
            <person name="Kamat A."/>
            <person name="Kanga B."/>
            <person name="Kashin S."/>
            <person name="Khazanovich D."/>
            <person name="Kisner P."/>
            <person name="Lance K."/>
            <person name="Lara M."/>
            <person name="Lee W."/>
            <person name="Lennon N."/>
            <person name="Letendre F."/>
            <person name="LeVine R."/>
            <person name="Lipovsky A."/>
            <person name="Liu X."/>
            <person name="Liu J."/>
            <person name="Liu S."/>
            <person name="Lokyitsang T."/>
            <person name="Lokyitsang Y."/>
            <person name="Lubonja R."/>
            <person name="Lui A."/>
            <person name="MacDonald P."/>
            <person name="Magnisalis V."/>
            <person name="Maru K."/>
            <person name="Matthews C."/>
            <person name="McCusker W."/>
            <person name="McDonough S."/>
            <person name="Mehta T."/>
            <person name="Meldrim J."/>
            <person name="Meneus L."/>
            <person name="Mihai O."/>
            <person name="Mihalev A."/>
            <person name="Mihova T."/>
            <person name="Mittelman R."/>
            <person name="Mlenga V."/>
            <person name="Montmayeur A."/>
            <person name="Mulrain L."/>
            <person name="Navidi A."/>
            <person name="Naylor J."/>
            <person name="Negash T."/>
            <person name="Nguyen T."/>
            <person name="Nguyen N."/>
            <person name="Nicol R."/>
            <person name="Norbu C."/>
            <person name="Norbu N."/>
            <person name="Novod N."/>
            <person name="O'Neill B."/>
            <person name="Osman S."/>
            <person name="Markiewicz E."/>
            <person name="Oyono O.L."/>
            <person name="Patti C."/>
            <person name="Phunkhang P."/>
            <person name="Pierre F."/>
            <person name="Priest M."/>
            <person name="Raghuraman S."/>
            <person name="Rege F."/>
            <person name="Reyes R."/>
            <person name="Rise C."/>
            <person name="Rogov P."/>
            <person name="Ross K."/>
            <person name="Ryan E."/>
            <person name="Settipalli S."/>
            <person name="Shea T."/>
            <person name="Sherpa N."/>
            <person name="Shi L."/>
            <person name="Shih D."/>
            <person name="Sparrow T."/>
            <person name="Spaulding J."/>
            <person name="Stalker J."/>
            <person name="Stange-Thomann N."/>
            <person name="Stavropoulos S."/>
            <person name="Stone C."/>
            <person name="Strader C."/>
            <person name="Tesfaye S."/>
            <person name="Thomson T."/>
            <person name="Thoulutsang Y."/>
            <person name="Thoulutsang D."/>
            <person name="Topham K."/>
            <person name="Topping I."/>
            <person name="Tsamla T."/>
            <person name="Vassiliev H."/>
            <person name="Vo A."/>
            <person name="Wangchuk T."/>
            <person name="Wangdi T."/>
            <person name="Weiand M."/>
            <person name="Wilkinson J."/>
            <person name="Wilson A."/>
            <person name="Yadav S."/>
            <person name="Young G."/>
            <person name="Yu Q."/>
            <person name="Zembek L."/>
            <person name="Zhong D."/>
            <person name="Zimmer A."/>
            <person name="Zwirko Z."/>
            <person name="Jaffe D.B."/>
            <person name="Alvarez P."/>
            <person name="Brockman W."/>
            <person name="Butler J."/>
            <person name="Chin C."/>
            <person name="Gnerre S."/>
            <person name="Grabherr M."/>
            <person name="Kleber M."/>
            <person name="Mauceli E."/>
            <person name="MacCallum I."/>
        </authorList>
    </citation>
    <scope>NUCLEOTIDE SEQUENCE [LARGE SCALE GENOMIC DNA]</scope>
    <source>
        <strain evidence="4">Tucson 15287-2541.00</strain>
    </source>
</reference>
<sequence>MRHSLQFVVWLLLLVALISAANGLPGGPASNRGPFGGPSWNGGPDQSTDNIILHSKGEGKWRY</sequence>
<evidence type="ECO:0000313" key="4">
    <source>
        <dbReference type="Proteomes" id="UP000001070"/>
    </source>
</evidence>
<dbReference type="EMBL" id="CH916367">
    <property type="protein sequence ID" value="EDW00767.1"/>
    <property type="molecule type" value="Genomic_DNA"/>
</dbReference>
<feature type="chain" id="PRO_5002811461" evidence="2">
    <location>
        <begin position="24"/>
        <end position="63"/>
    </location>
</feature>
<proteinExistence type="predicted"/>
<evidence type="ECO:0000313" key="3">
    <source>
        <dbReference type="EMBL" id="EDW00767.1"/>
    </source>
</evidence>
<keyword evidence="4" id="KW-1185">Reference proteome</keyword>